<gene>
    <name evidence="1" type="ORF">KQX54_009935</name>
</gene>
<keyword evidence="2" id="KW-1185">Reference proteome</keyword>
<name>A0AAV7IW15_COTGL</name>
<protein>
    <submittedName>
        <fullName evidence="1">Uncharacterized protein</fullName>
    </submittedName>
</protein>
<reference evidence="1 2" key="1">
    <citation type="journal article" date="2021" name="J. Hered.">
        <title>A chromosome-level genome assembly of the parasitoid wasp, Cotesia glomerata (Hymenoptera: Braconidae).</title>
        <authorList>
            <person name="Pinto B.J."/>
            <person name="Weis J.J."/>
            <person name="Gamble T."/>
            <person name="Ode P.J."/>
            <person name="Paul R."/>
            <person name="Zaspel J.M."/>
        </authorList>
    </citation>
    <scope>NUCLEOTIDE SEQUENCE [LARGE SCALE GENOMIC DNA]</scope>
    <source>
        <strain evidence="1">CgM1</strain>
    </source>
</reference>
<dbReference type="EMBL" id="JAHXZJ010000374">
    <property type="protein sequence ID" value="KAH0560913.1"/>
    <property type="molecule type" value="Genomic_DNA"/>
</dbReference>
<comment type="caution">
    <text evidence="1">The sequence shown here is derived from an EMBL/GenBank/DDBJ whole genome shotgun (WGS) entry which is preliminary data.</text>
</comment>
<evidence type="ECO:0000313" key="2">
    <source>
        <dbReference type="Proteomes" id="UP000826195"/>
    </source>
</evidence>
<proteinExistence type="predicted"/>
<dbReference type="AlphaFoldDB" id="A0AAV7IW15"/>
<evidence type="ECO:0000313" key="1">
    <source>
        <dbReference type="EMBL" id="KAH0560913.1"/>
    </source>
</evidence>
<sequence>MARRERFLTREVVDRSKELVKYHQHRTGIPTSAAPIFWDSWIEKVYANPDLETANETFNILTASLTTLTVRLHLT</sequence>
<dbReference type="Proteomes" id="UP000826195">
    <property type="component" value="Unassembled WGS sequence"/>
</dbReference>
<accession>A0AAV7IW15</accession>
<organism evidence="1 2">
    <name type="scientific">Cotesia glomerata</name>
    <name type="common">Lepidopteran parasitic wasp</name>
    <name type="synonym">Apanteles glomeratus</name>
    <dbReference type="NCBI Taxonomy" id="32391"/>
    <lineage>
        <taxon>Eukaryota</taxon>
        <taxon>Metazoa</taxon>
        <taxon>Ecdysozoa</taxon>
        <taxon>Arthropoda</taxon>
        <taxon>Hexapoda</taxon>
        <taxon>Insecta</taxon>
        <taxon>Pterygota</taxon>
        <taxon>Neoptera</taxon>
        <taxon>Endopterygota</taxon>
        <taxon>Hymenoptera</taxon>
        <taxon>Apocrita</taxon>
        <taxon>Ichneumonoidea</taxon>
        <taxon>Braconidae</taxon>
        <taxon>Microgastrinae</taxon>
        <taxon>Cotesia</taxon>
    </lineage>
</organism>